<keyword evidence="6" id="KW-0411">Iron-sulfur</keyword>
<dbReference type="PRINTS" id="PR00162">
    <property type="entry name" value="RIESKE"/>
</dbReference>
<evidence type="ECO:0000259" key="12">
    <source>
        <dbReference type="PROSITE" id="PS51296"/>
    </source>
</evidence>
<comment type="caution">
    <text evidence="13">The sequence shown here is derived from an EMBL/GenBank/DDBJ whole genome shotgun (WGS) entry which is preliminary data.</text>
</comment>
<dbReference type="RefSeq" id="WP_397089184.1">
    <property type="nucleotide sequence ID" value="NZ_JBITGY010000012.1"/>
</dbReference>
<evidence type="ECO:0000313" key="13">
    <source>
        <dbReference type="EMBL" id="MFI6503398.1"/>
    </source>
</evidence>
<evidence type="ECO:0000256" key="6">
    <source>
        <dbReference type="ARBA" id="ARBA00023014"/>
    </source>
</evidence>
<keyword evidence="5" id="KW-0408">Iron</keyword>
<feature type="signal peptide" evidence="11">
    <location>
        <begin position="1"/>
        <end position="26"/>
    </location>
</feature>
<evidence type="ECO:0000256" key="11">
    <source>
        <dbReference type="SAM" id="SignalP"/>
    </source>
</evidence>
<dbReference type="EMBL" id="JBITGY010000012">
    <property type="protein sequence ID" value="MFI6503398.1"/>
    <property type="molecule type" value="Genomic_DNA"/>
</dbReference>
<dbReference type="Gene3D" id="2.102.10.10">
    <property type="entry name" value="Rieske [2Fe-2S] iron-sulphur domain"/>
    <property type="match status" value="1"/>
</dbReference>
<evidence type="ECO:0000256" key="4">
    <source>
        <dbReference type="ARBA" id="ARBA00022723"/>
    </source>
</evidence>
<feature type="chain" id="PRO_5046874556" description="Cytochrome bc1 complex Rieske iron-sulfur subunit" evidence="11">
    <location>
        <begin position="27"/>
        <end position="156"/>
    </location>
</feature>
<keyword evidence="3" id="KW-0001">2Fe-2S</keyword>
<comment type="function">
    <text evidence="1">Iron-sulfur subunit of the cytochrome bc1 complex, an essential component of the respiratory electron transport chain required for ATP synthesis. The bc1 complex catalyzes the oxidation of menaquinol and the reduction of cytochrome c in the respiratory chain. The bc1 complex operates through a Q-cycle mechanism that couples electron transfer to generation of the proton gradient that drives ATP synthesis.</text>
</comment>
<feature type="region of interest" description="Disordered" evidence="10">
    <location>
        <begin position="32"/>
        <end position="77"/>
    </location>
</feature>
<keyword evidence="14" id="KW-1185">Reference proteome</keyword>
<dbReference type="InterPro" id="IPR006311">
    <property type="entry name" value="TAT_signal"/>
</dbReference>
<dbReference type="InterPro" id="IPR017941">
    <property type="entry name" value="Rieske_2Fe-2S"/>
</dbReference>
<accession>A0ABW7Z5N5</accession>
<dbReference type="Proteomes" id="UP001612741">
    <property type="component" value="Unassembled WGS sequence"/>
</dbReference>
<organism evidence="13 14">
    <name type="scientific">Nonomuraea typhae</name>
    <dbReference type="NCBI Taxonomy" id="2603600"/>
    <lineage>
        <taxon>Bacteria</taxon>
        <taxon>Bacillati</taxon>
        <taxon>Actinomycetota</taxon>
        <taxon>Actinomycetes</taxon>
        <taxon>Streptosporangiales</taxon>
        <taxon>Streptosporangiaceae</taxon>
        <taxon>Nonomuraea</taxon>
    </lineage>
</organism>
<evidence type="ECO:0000256" key="9">
    <source>
        <dbReference type="ARBA" id="ARBA00034078"/>
    </source>
</evidence>
<protein>
    <recommendedName>
        <fullName evidence="2">Cytochrome bc1 complex Rieske iron-sulfur subunit</fullName>
    </recommendedName>
    <alternativeName>
        <fullName evidence="8">Cytochrome bc1 reductase complex subunit QcrA</fullName>
    </alternativeName>
</protein>
<keyword evidence="11" id="KW-0732">Signal</keyword>
<proteinExistence type="predicted"/>
<evidence type="ECO:0000313" key="14">
    <source>
        <dbReference type="Proteomes" id="UP001612741"/>
    </source>
</evidence>
<reference evidence="13 14" key="1">
    <citation type="submission" date="2024-10" db="EMBL/GenBank/DDBJ databases">
        <title>The Natural Products Discovery Center: Release of the First 8490 Sequenced Strains for Exploring Actinobacteria Biosynthetic Diversity.</title>
        <authorList>
            <person name="Kalkreuter E."/>
            <person name="Kautsar S.A."/>
            <person name="Yang D."/>
            <person name="Bader C.D."/>
            <person name="Teijaro C.N."/>
            <person name="Fluegel L."/>
            <person name="Davis C.M."/>
            <person name="Simpson J.R."/>
            <person name="Lauterbach L."/>
            <person name="Steele A.D."/>
            <person name="Gui C."/>
            <person name="Meng S."/>
            <person name="Li G."/>
            <person name="Viehrig K."/>
            <person name="Ye F."/>
            <person name="Su P."/>
            <person name="Kiefer A.F."/>
            <person name="Nichols A."/>
            <person name="Cepeda A.J."/>
            <person name="Yan W."/>
            <person name="Fan B."/>
            <person name="Jiang Y."/>
            <person name="Adhikari A."/>
            <person name="Zheng C.-J."/>
            <person name="Schuster L."/>
            <person name="Cowan T.M."/>
            <person name="Smanski M.J."/>
            <person name="Chevrette M.G."/>
            <person name="De Carvalho L.P.S."/>
            <person name="Shen B."/>
        </authorList>
    </citation>
    <scope>NUCLEOTIDE SEQUENCE [LARGE SCALE GENOMIC DNA]</scope>
    <source>
        <strain evidence="13 14">NPDC050545</strain>
    </source>
</reference>
<dbReference type="CDD" id="cd03467">
    <property type="entry name" value="Rieske"/>
    <property type="match status" value="1"/>
</dbReference>
<evidence type="ECO:0000256" key="7">
    <source>
        <dbReference type="ARBA" id="ARBA00023157"/>
    </source>
</evidence>
<dbReference type="SUPFAM" id="SSF50022">
    <property type="entry name" value="ISP domain"/>
    <property type="match status" value="1"/>
</dbReference>
<dbReference type="InterPro" id="IPR036922">
    <property type="entry name" value="Rieske_2Fe-2S_sf"/>
</dbReference>
<evidence type="ECO:0000256" key="3">
    <source>
        <dbReference type="ARBA" id="ARBA00022714"/>
    </source>
</evidence>
<gene>
    <name evidence="13" type="ORF">ACIBG2_38855</name>
</gene>
<dbReference type="Pfam" id="PF00355">
    <property type="entry name" value="Rieske"/>
    <property type="match status" value="1"/>
</dbReference>
<feature type="domain" description="Rieske" evidence="12">
    <location>
        <begin position="63"/>
        <end position="155"/>
    </location>
</feature>
<evidence type="ECO:0000256" key="2">
    <source>
        <dbReference type="ARBA" id="ARBA00015816"/>
    </source>
</evidence>
<dbReference type="PROSITE" id="PS51296">
    <property type="entry name" value="RIESKE"/>
    <property type="match status" value="1"/>
</dbReference>
<name>A0ABW7Z5N5_9ACTN</name>
<dbReference type="PROSITE" id="PS51257">
    <property type="entry name" value="PROKAR_LIPOPROTEIN"/>
    <property type="match status" value="1"/>
</dbReference>
<dbReference type="InterPro" id="IPR005805">
    <property type="entry name" value="Rieske_Fe-S_prot_C"/>
</dbReference>
<dbReference type="InterPro" id="IPR014349">
    <property type="entry name" value="Rieske_Fe-S_prot"/>
</dbReference>
<dbReference type="PANTHER" id="PTHR10134">
    <property type="entry name" value="CYTOCHROME B-C1 COMPLEX SUBUNIT RIESKE, MITOCHONDRIAL"/>
    <property type="match status" value="1"/>
</dbReference>
<evidence type="ECO:0000256" key="1">
    <source>
        <dbReference type="ARBA" id="ARBA00002494"/>
    </source>
</evidence>
<keyword evidence="4" id="KW-0479">Metal-binding</keyword>
<evidence type="ECO:0000256" key="5">
    <source>
        <dbReference type="ARBA" id="ARBA00023004"/>
    </source>
</evidence>
<evidence type="ECO:0000256" key="8">
    <source>
        <dbReference type="ARBA" id="ARBA00029586"/>
    </source>
</evidence>
<comment type="cofactor">
    <cofactor evidence="9">
        <name>[2Fe-2S] cluster</name>
        <dbReference type="ChEBI" id="CHEBI:190135"/>
    </cofactor>
</comment>
<dbReference type="PROSITE" id="PS51318">
    <property type="entry name" value="TAT"/>
    <property type="match status" value="1"/>
</dbReference>
<keyword evidence="7" id="KW-1015">Disulfide bond</keyword>
<evidence type="ECO:0000256" key="10">
    <source>
        <dbReference type="SAM" id="MobiDB-lite"/>
    </source>
</evidence>
<sequence length="156" mass="15491">MAETTRRAVVLGAGGAGLAAVLTACASYGQPAGNDAAAPSSEAQPSYSGSEPKASKKADSGGKALAATGDIPEGGGKVFEGKKIVVTQPKAGEFKAFSATCTHQGCTVAEVADGTINCPCHGSKFSIDDGSRVAGPAQKPLPEKQITVDGDEIKLA</sequence>